<dbReference type="GO" id="GO:0005743">
    <property type="term" value="C:mitochondrial inner membrane"/>
    <property type="evidence" value="ECO:0007669"/>
    <property type="project" value="UniProtKB-SubCell"/>
</dbReference>
<keyword evidence="10" id="KW-0496">Mitochondrion</keyword>
<protein>
    <recommendedName>
        <fullName evidence="5">NADH dehydrogenase [ubiquinone] 1 beta subcomplex subunit 7</fullName>
    </recommendedName>
</protein>
<evidence type="ECO:0000256" key="6">
    <source>
        <dbReference type="ARBA" id="ARBA00022448"/>
    </source>
</evidence>
<keyword evidence="8" id="KW-0999">Mitochondrion inner membrane</keyword>
<evidence type="ECO:0000313" key="16">
    <source>
        <dbReference type="Proteomes" id="UP000479000"/>
    </source>
</evidence>
<evidence type="ECO:0000256" key="9">
    <source>
        <dbReference type="ARBA" id="ARBA00022982"/>
    </source>
</evidence>
<sequence length="121" mass="14521">MGNLQAGIDYKLHPDVVPHPNQKSKWDPNYGFESPRKEKVMIATEEEMHSAKIALEDRDFCAHHLIDYKKCYHDKFPFVNRCHHEKHVYLNCRYAEFVDTIKDYERERRLMERQKRIAASS</sequence>
<keyword evidence="16" id="KW-1185">Reference proteome</keyword>
<dbReference type="EMBL" id="CADCXU010020382">
    <property type="protein sequence ID" value="CAB0008313.1"/>
    <property type="molecule type" value="Genomic_DNA"/>
</dbReference>
<organism evidence="14 16">
    <name type="scientific">Nesidiocoris tenuis</name>
    <dbReference type="NCBI Taxonomy" id="355587"/>
    <lineage>
        <taxon>Eukaryota</taxon>
        <taxon>Metazoa</taxon>
        <taxon>Ecdysozoa</taxon>
        <taxon>Arthropoda</taxon>
        <taxon>Hexapoda</taxon>
        <taxon>Insecta</taxon>
        <taxon>Pterygota</taxon>
        <taxon>Neoptera</taxon>
        <taxon>Paraneoptera</taxon>
        <taxon>Hemiptera</taxon>
        <taxon>Heteroptera</taxon>
        <taxon>Panheteroptera</taxon>
        <taxon>Cimicomorpha</taxon>
        <taxon>Miridae</taxon>
        <taxon>Dicyphina</taxon>
        <taxon>Nesidiocoris</taxon>
    </lineage>
</organism>
<evidence type="ECO:0000256" key="8">
    <source>
        <dbReference type="ARBA" id="ARBA00022792"/>
    </source>
</evidence>
<comment type="similarity">
    <text evidence="4">Belongs to the complex I NDUFB7 subunit family.</text>
</comment>
<dbReference type="EMBL" id="CADCXU010020383">
    <property type="protein sequence ID" value="CAB0008317.1"/>
    <property type="molecule type" value="Genomic_DNA"/>
</dbReference>
<keyword evidence="7" id="KW-0679">Respiratory chain</keyword>
<feature type="coiled-coil region" evidence="13">
    <location>
        <begin position="94"/>
        <end position="121"/>
    </location>
</feature>
<dbReference type="PANTHER" id="PTHR20900:SF0">
    <property type="entry name" value="NADH DEHYDROGENASE [UBIQUINONE] 1 BETA SUBCOMPLEX SUBUNIT 7"/>
    <property type="match status" value="1"/>
</dbReference>
<evidence type="ECO:0000256" key="10">
    <source>
        <dbReference type="ARBA" id="ARBA00023128"/>
    </source>
</evidence>
<reference evidence="14 16" key="1">
    <citation type="submission" date="2020-02" db="EMBL/GenBank/DDBJ databases">
        <authorList>
            <person name="Ferguson B K."/>
        </authorList>
    </citation>
    <scope>NUCLEOTIDE SEQUENCE [LARGE SCALE GENOMIC DNA]</scope>
</reference>
<keyword evidence="12" id="KW-1015">Disulfide bond</keyword>
<comment type="subcellular location">
    <subcellularLocation>
        <location evidence="3">Mitochondrion inner membrane</location>
        <topology evidence="3">Peripheral membrane protein</topology>
    </subcellularLocation>
    <subcellularLocation>
        <location evidence="2">Mitochondrion intermembrane space</location>
    </subcellularLocation>
</comment>
<dbReference type="Pfam" id="PF05676">
    <property type="entry name" value="NDUF_B7"/>
    <property type="match status" value="1"/>
</dbReference>
<keyword evidence="6" id="KW-0813">Transport</keyword>
<evidence type="ECO:0000256" key="4">
    <source>
        <dbReference type="ARBA" id="ARBA00008006"/>
    </source>
</evidence>
<evidence type="ECO:0000256" key="12">
    <source>
        <dbReference type="ARBA" id="ARBA00023157"/>
    </source>
</evidence>
<evidence type="ECO:0000256" key="13">
    <source>
        <dbReference type="SAM" id="Coils"/>
    </source>
</evidence>
<gene>
    <name evidence="14" type="ORF">NTEN_LOCUS13559</name>
    <name evidence="15" type="ORF">NTEN_LOCUS13563</name>
</gene>
<dbReference type="GO" id="GO:0005758">
    <property type="term" value="C:mitochondrial intermembrane space"/>
    <property type="evidence" value="ECO:0007669"/>
    <property type="project" value="UniProtKB-SubCell"/>
</dbReference>
<keyword evidence="13" id="KW-0175">Coiled coil</keyword>
<evidence type="ECO:0000313" key="15">
    <source>
        <dbReference type="EMBL" id="CAB0008317.1"/>
    </source>
</evidence>
<evidence type="ECO:0000256" key="3">
    <source>
        <dbReference type="ARBA" id="ARBA00004637"/>
    </source>
</evidence>
<evidence type="ECO:0000256" key="2">
    <source>
        <dbReference type="ARBA" id="ARBA00004569"/>
    </source>
</evidence>
<dbReference type="Proteomes" id="UP000479000">
    <property type="component" value="Unassembled WGS sequence"/>
</dbReference>
<keyword evidence="9" id="KW-0249">Electron transport</keyword>
<proteinExistence type="inferred from homology"/>
<evidence type="ECO:0000256" key="7">
    <source>
        <dbReference type="ARBA" id="ARBA00022660"/>
    </source>
</evidence>
<evidence type="ECO:0000256" key="11">
    <source>
        <dbReference type="ARBA" id="ARBA00023136"/>
    </source>
</evidence>
<name>A0A6H5GWW1_9HEMI</name>
<dbReference type="PANTHER" id="PTHR20900">
    <property type="entry name" value="NADH:UBIQUINONE OXIDOREDUCTASE B18-LIKE SUBUNIT"/>
    <property type="match status" value="1"/>
</dbReference>
<evidence type="ECO:0000256" key="1">
    <source>
        <dbReference type="ARBA" id="ARBA00003195"/>
    </source>
</evidence>
<dbReference type="AlphaFoldDB" id="A0A6H5GWW1"/>
<keyword evidence="11" id="KW-0472">Membrane</keyword>
<dbReference type="InterPro" id="IPR008698">
    <property type="entry name" value="NDUB7"/>
</dbReference>
<evidence type="ECO:0000256" key="5">
    <source>
        <dbReference type="ARBA" id="ARBA00018677"/>
    </source>
</evidence>
<evidence type="ECO:0000313" key="14">
    <source>
        <dbReference type="EMBL" id="CAB0008313.1"/>
    </source>
</evidence>
<comment type="function">
    <text evidence="1">Accessory subunit of the mitochondrial membrane respiratory chain NADH dehydrogenase (Complex I), that is believed not to be involved in catalysis. Complex I functions in the transfer of electrons from NADH to the respiratory chain. The immediate electron acceptor for the enzyme is believed to be ubiquinone.</text>
</comment>
<dbReference type="OrthoDB" id="268414at2759"/>
<accession>A0A6H5GWW1</accession>